<dbReference type="GO" id="GO:0006015">
    <property type="term" value="P:5-phosphoribose 1-diphosphate biosynthetic process"/>
    <property type="evidence" value="ECO:0007669"/>
    <property type="project" value="TreeGrafter"/>
</dbReference>
<dbReference type="InterPro" id="IPR000836">
    <property type="entry name" value="PRTase_dom"/>
</dbReference>
<feature type="domain" description="Ribose-phosphate pyrophosphokinase N-terminal" evidence="10">
    <location>
        <begin position="8"/>
        <end position="122"/>
    </location>
</feature>
<gene>
    <name evidence="11" type="ORF">A2867_01635</name>
</gene>
<dbReference type="Gene3D" id="3.40.50.2020">
    <property type="match status" value="2"/>
</dbReference>
<dbReference type="SMART" id="SM01400">
    <property type="entry name" value="Pribosyltran_N"/>
    <property type="match status" value="1"/>
</dbReference>
<keyword evidence="8" id="KW-0460">Magnesium</keyword>
<evidence type="ECO:0000256" key="9">
    <source>
        <dbReference type="ARBA" id="ARBA00049535"/>
    </source>
</evidence>
<dbReference type="FunFam" id="3.40.50.2020:FF:000007">
    <property type="entry name" value="Ribose-phosphate pyrophosphokinase"/>
    <property type="match status" value="1"/>
</dbReference>
<evidence type="ECO:0000259" key="10">
    <source>
        <dbReference type="Pfam" id="PF13793"/>
    </source>
</evidence>
<keyword evidence="4" id="KW-0545">Nucleotide biosynthesis</keyword>
<dbReference type="SUPFAM" id="SSF53271">
    <property type="entry name" value="PRTase-like"/>
    <property type="match status" value="1"/>
</dbReference>
<reference evidence="11 12" key="1">
    <citation type="journal article" date="2016" name="Nat. Commun.">
        <title>Thousands of microbial genomes shed light on interconnected biogeochemical processes in an aquifer system.</title>
        <authorList>
            <person name="Anantharaman K."/>
            <person name="Brown C.T."/>
            <person name="Hug L.A."/>
            <person name="Sharon I."/>
            <person name="Castelle C.J."/>
            <person name="Probst A.J."/>
            <person name="Thomas B.C."/>
            <person name="Singh A."/>
            <person name="Wilkins M.J."/>
            <person name="Karaoz U."/>
            <person name="Brodie E.L."/>
            <person name="Williams K.H."/>
            <person name="Hubbard S.S."/>
            <person name="Banfield J.F."/>
        </authorList>
    </citation>
    <scope>NUCLEOTIDE SEQUENCE [LARGE SCALE GENOMIC DNA]</scope>
</reference>
<dbReference type="AlphaFoldDB" id="A0A1F5JHK3"/>
<evidence type="ECO:0000256" key="4">
    <source>
        <dbReference type="ARBA" id="ARBA00022727"/>
    </source>
</evidence>
<evidence type="ECO:0000313" key="12">
    <source>
        <dbReference type="Proteomes" id="UP000177555"/>
    </source>
</evidence>
<dbReference type="InterPro" id="IPR005946">
    <property type="entry name" value="Rib-P_diPkinase"/>
</dbReference>
<sequence length="328" mass="35844">MATNNGFVLLTGTANLKLAKDVAKILGKNADETVTTFADGEKRIVIPENLRKRDVFIIQPTCPPVDANIMELFLIIDAAKRSSASEVTAVIPYFGYSRQDRKDRPRVPISASLVARLVEFSGANRILTVDIHSEQEPGFVEIPWDNLYSSYSLLPELKKIFSSNLVVASPDKGGVLKAKKYADLLSADGVAIVFKERDVMKENESQVLDMIGDVSGKDVLIVDDMIDTAGTICDAAKLIKEKGAKSVSAAAAHGLFSDPAAKRINDSPIDKVYITDTVPLKKEILENSKFVVISVAKLLAEAIKCIYNGDSISEKLIPKNHETHEERN</sequence>
<dbReference type="GO" id="GO:0005737">
    <property type="term" value="C:cytoplasm"/>
    <property type="evidence" value="ECO:0007669"/>
    <property type="project" value="TreeGrafter"/>
</dbReference>
<evidence type="ECO:0000256" key="5">
    <source>
        <dbReference type="ARBA" id="ARBA00022741"/>
    </source>
</evidence>
<name>A0A1F5JHK3_9BACT</name>
<dbReference type="EC" id="2.7.6.1" evidence="1"/>
<keyword evidence="5" id="KW-0547">Nucleotide-binding</keyword>
<accession>A0A1F5JHK3</accession>
<dbReference type="Pfam" id="PF13793">
    <property type="entry name" value="Pribosyltran_N"/>
    <property type="match status" value="1"/>
</dbReference>
<dbReference type="InterPro" id="IPR029057">
    <property type="entry name" value="PRTase-like"/>
</dbReference>
<dbReference type="GO" id="GO:0004749">
    <property type="term" value="F:ribose phosphate diphosphokinase activity"/>
    <property type="evidence" value="ECO:0007669"/>
    <property type="project" value="UniProtKB-EC"/>
</dbReference>
<dbReference type="PANTHER" id="PTHR10210">
    <property type="entry name" value="RIBOSE-PHOSPHATE DIPHOSPHOKINASE FAMILY MEMBER"/>
    <property type="match status" value="1"/>
</dbReference>
<keyword evidence="2" id="KW-0808">Transferase</keyword>
<evidence type="ECO:0000313" key="11">
    <source>
        <dbReference type="EMBL" id="OGE28069.1"/>
    </source>
</evidence>
<dbReference type="GO" id="GO:0000287">
    <property type="term" value="F:magnesium ion binding"/>
    <property type="evidence" value="ECO:0007669"/>
    <property type="project" value="InterPro"/>
</dbReference>
<dbReference type="Pfam" id="PF14572">
    <property type="entry name" value="Pribosyl_synth"/>
    <property type="match status" value="1"/>
</dbReference>
<dbReference type="PANTHER" id="PTHR10210:SF32">
    <property type="entry name" value="RIBOSE-PHOSPHATE PYROPHOSPHOKINASE 2"/>
    <property type="match status" value="1"/>
</dbReference>
<dbReference type="EMBL" id="MFCP01000023">
    <property type="protein sequence ID" value="OGE28069.1"/>
    <property type="molecule type" value="Genomic_DNA"/>
</dbReference>
<dbReference type="GO" id="GO:0005524">
    <property type="term" value="F:ATP binding"/>
    <property type="evidence" value="ECO:0007669"/>
    <property type="project" value="UniProtKB-KW"/>
</dbReference>
<dbReference type="NCBIfam" id="NF002320">
    <property type="entry name" value="PRK01259.1"/>
    <property type="match status" value="1"/>
</dbReference>
<dbReference type="GO" id="GO:0016301">
    <property type="term" value="F:kinase activity"/>
    <property type="evidence" value="ECO:0007669"/>
    <property type="project" value="UniProtKB-KW"/>
</dbReference>
<comment type="catalytic activity">
    <reaction evidence="9">
        <text>D-ribose 5-phosphate + ATP = 5-phospho-alpha-D-ribose 1-diphosphate + AMP + H(+)</text>
        <dbReference type="Rhea" id="RHEA:15609"/>
        <dbReference type="ChEBI" id="CHEBI:15378"/>
        <dbReference type="ChEBI" id="CHEBI:30616"/>
        <dbReference type="ChEBI" id="CHEBI:58017"/>
        <dbReference type="ChEBI" id="CHEBI:78346"/>
        <dbReference type="ChEBI" id="CHEBI:456215"/>
        <dbReference type="EC" id="2.7.6.1"/>
    </reaction>
</comment>
<evidence type="ECO:0000256" key="7">
    <source>
        <dbReference type="ARBA" id="ARBA00022840"/>
    </source>
</evidence>
<dbReference type="InterPro" id="IPR029099">
    <property type="entry name" value="Pribosyltran_N"/>
</dbReference>
<evidence type="ECO:0000256" key="2">
    <source>
        <dbReference type="ARBA" id="ARBA00022679"/>
    </source>
</evidence>
<keyword evidence="6" id="KW-0418">Kinase</keyword>
<dbReference type="GO" id="GO:0006164">
    <property type="term" value="P:purine nucleotide biosynthetic process"/>
    <property type="evidence" value="ECO:0007669"/>
    <property type="project" value="TreeGrafter"/>
</dbReference>
<evidence type="ECO:0000256" key="1">
    <source>
        <dbReference type="ARBA" id="ARBA00013247"/>
    </source>
</evidence>
<proteinExistence type="predicted"/>
<dbReference type="Proteomes" id="UP000177555">
    <property type="component" value="Unassembled WGS sequence"/>
</dbReference>
<evidence type="ECO:0000256" key="3">
    <source>
        <dbReference type="ARBA" id="ARBA00022723"/>
    </source>
</evidence>
<evidence type="ECO:0000256" key="8">
    <source>
        <dbReference type="ARBA" id="ARBA00022842"/>
    </source>
</evidence>
<dbReference type="NCBIfam" id="TIGR01251">
    <property type="entry name" value="ribP_PPkin"/>
    <property type="match status" value="1"/>
</dbReference>
<comment type="caution">
    <text evidence="11">The sequence shown here is derived from an EMBL/GenBank/DDBJ whole genome shotgun (WGS) entry which is preliminary data.</text>
</comment>
<dbReference type="GO" id="GO:0002189">
    <property type="term" value="C:ribose phosphate diphosphokinase complex"/>
    <property type="evidence" value="ECO:0007669"/>
    <property type="project" value="TreeGrafter"/>
</dbReference>
<keyword evidence="7" id="KW-0067">ATP-binding</keyword>
<evidence type="ECO:0000256" key="6">
    <source>
        <dbReference type="ARBA" id="ARBA00022777"/>
    </source>
</evidence>
<dbReference type="CDD" id="cd06223">
    <property type="entry name" value="PRTases_typeI"/>
    <property type="match status" value="1"/>
</dbReference>
<keyword evidence="3" id="KW-0479">Metal-binding</keyword>
<protein>
    <recommendedName>
        <fullName evidence="1">ribose-phosphate diphosphokinase</fullName>
        <ecNumber evidence="1">2.7.6.1</ecNumber>
    </recommendedName>
</protein>
<organism evidence="11 12">
    <name type="scientific">Candidatus Daviesbacteria bacterium RIFCSPHIGHO2_01_FULL_40_11</name>
    <dbReference type="NCBI Taxonomy" id="1797762"/>
    <lineage>
        <taxon>Bacteria</taxon>
        <taxon>Candidatus Daviesiibacteriota</taxon>
    </lineage>
</organism>